<name>A0ABV3ZGF2_9BACT</name>
<feature type="domain" description="Glycoside hydrolase family 29 N-terminal" evidence="8">
    <location>
        <begin position="18"/>
        <end position="358"/>
    </location>
</feature>
<dbReference type="PRINTS" id="PR00741">
    <property type="entry name" value="GLHYDRLASE29"/>
</dbReference>
<proteinExistence type="inferred from homology"/>
<dbReference type="PANTHER" id="PTHR10030">
    <property type="entry name" value="ALPHA-L-FUCOSIDASE"/>
    <property type="match status" value="1"/>
</dbReference>
<evidence type="ECO:0000256" key="6">
    <source>
        <dbReference type="ARBA" id="ARBA00023295"/>
    </source>
</evidence>
<dbReference type="Proteomes" id="UP001560573">
    <property type="component" value="Unassembled WGS sequence"/>
</dbReference>
<evidence type="ECO:0000256" key="7">
    <source>
        <dbReference type="SAM" id="SignalP"/>
    </source>
</evidence>
<dbReference type="Gene3D" id="3.20.20.80">
    <property type="entry name" value="Glycosidases"/>
    <property type="match status" value="1"/>
</dbReference>
<dbReference type="InterPro" id="IPR031919">
    <property type="entry name" value="Fucosidase_C"/>
</dbReference>
<evidence type="ECO:0000256" key="2">
    <source>
        <dbReference type="ARBA" id="ARBA00007951"/>
    </source>
</evidence>
<feature type="signal peptide" evidence="7">
    <location>
        <begin position="1"/>
        <end position="22"/>
    </location>
</feature>
<sequence>MKKNCLLAVCMVTAAFVTNLSAQTYQPNWESLDKRPTPQWYLDAKFGIFIHWGVYSVPGYAPKGNYSEWYQYWLQTKAFKGAVVDYHNKKFGAGTTYYQLAPQFKAELYNPDEWAKVIESSGAKYVVLTSKHHDGYALWPSKDASRDWGFPWNAAEVGPKRDLLGDLFTALRKTSVHPGMYYSLYEWYNPLWLKDKDAYIKNHMWPQMKDVITTYKPDVFWTDGEWELPAERWKSQEFLTWAFNESPVKDRLVVNDRWGKDNRFKHAGFFTPEYQPELDFPNHAWEESRGMGYSYGYNREEDAWDYNSTQSLIISLVDKVSRGGNFLLDIGPDEHGKIPPIMQERLLQMGDWMKINNEAIYSTVRWKRPHQWSEGKTDYKPKKDDFKTVEDLMLKLTIDPEPGYAVQECFFTYNPTANNLYAIIPKWPSDRKFTIKDITLDQNAVLQLLDTKESLQWKQDGKNVIVSLPEFDPNKIKSQYAYVIKMNNTGK</sequence>
<evidence type="ECO:0000259" key="9">
    <source>
        <dbReference type="Pfam" id="PF16757"/>
    </source>
</evidence>
<dbReference type="InterPro" id="IPR013780">
    <property type="entry name" value="Glyco_hydro_b"/>
</dbReference>
<dbReference type="SUPFAM" id="SSF51445">
    <property type="entry name" value="(Trans)glycosidases"/>
    <property type="match status" value="1"/>
</dbReference>
<dbReference type="EMBL" id="JAULBC010000005">
    <property type="protein sequence ID" value="MEX6688927.1"/>
    <property type="molecule type" value="Genomic_DNA"/>
</dbReference>
<evidence type="ECO:0000256" key="1">
    <source>
        <dbReference type="ARBA" id="ARBA00004071"/>
    </source>
</evidence>
<dbReference type="InterPro" id="IPR017853">
    <property type="entry name" value="GH"/>
</dbReference>
<evidence type="ECO:0000259" key="8">
    <source>
        <dbReference type="Pfam" id="PF01120"/>
    </source>
</evidence>
<comment type="similarity">
    <text evidence="2">Belongs to the glycosyl hydrolase 29 family.</text>
</comment>
<dbReference type="SMART" id="SM00812">
    <property type="entry name" value="Alpha_L_fucos"/>
    <property type="match status" value="1"/>
</dbReference>
<dbReference type="RefSeq" id="WP_369330337.1">
    <property type="nucleotide sequence ID" value="NZ_JAULBC010000005.1"/>
</dbReference>
<evidence type="ECO:0000256" key="4">
    <source>
        <dbReference type="ARBA" id="ARBA00022729"/>
    </source>
</evidence>
<dbReference type="InterPro" id="IPR016286">
    <property type="entry name" value="FUC_metazoa-typ"/>
</dbReference>
<keyword evidence="6" id="KW-0326">Glycosidase</keyword>
<feature type="chain" id="PRO_5046083084" description="alpha-L-fucosidase" evidence="7">
    <location>
        <begin position="23"/>
        <end position="491"/>
    </location>
</feature>
<keyword evidence="5" id="KW-0378">Hydrolase</keyword>
<accession>A0ABV3ZGF2</accession>
<dbReference type="PANTHER" id="PTHR10030:SF37">
    <property type="entry name" value="ALPHA-L-FUCOSIDASE-RELATED"/>
    <property type="match status" value="1"/>
</dbReference>
<evidence type="ECO:0000313" key="10">
    <source>
        <dbReference type="EMBL" id="MEX6688927.1"/>
    </source>
</evidence>
<evidence type="ECO:0000256" key="5">
    <source>
        <dbReference type="ARBA" id="ARBA00022801"/>
    </source>
</evidence>
<dbReference type="Gene3D" id="2.60.40.1180">
    <property type="entry name" value="Golgi alpha-mannosidase II"/>
    <property type="match status" value="1"/>
</dbReference>
<dbReference type="PIRSF" id="PIRSF001092">
    <property type="entry name" value="Alpha-L-fucosidase"/>
    <property type="match status" value="1"/>
</dbReference>
<comment type="caution">
    <text evidence="10">The sequence shown here is derived from an EMBL/GenBank/DDBJ whole genome shotgun (WGS) entry which is preliminary data.</text>
</comment>
<comment type="function">
    <text evidence="1">Alpha-L-fucosidase is responsible for hydrolyzing the alpha-1,6-linked fucose joined to the reducing-end N-acetylglucosamine of the carbohydrate moieties of glycoproteins.</text>
</comment>
<keyword evidence="11" id="KW-1185">Reference proteome</keyword>
<dbReference type="InterPro" id="IPR057739">
    <property type="entry name" value="Glyco_hydro_29_N"/>
</dbReference>
<dbReference type="Pfam" id="PF01120">
    <property type="entry name" value="Alpha_L_fucos"/>
    <property type="match status" value="1"/>
</dbReference>
<evidence type="ECO:0000256" key="3">
    <source>
        <dbReference type="ARBA" id="ARBA00012662"/>
    </source>
</evidence>
<gene>
    <name evidence="10" type="ORF">QTN47_15570</name>
</gene>
<dbReference type="InterPro" id="IPR000933">
    <property type="entry name" value="Glyco_hydro_29"/>
</dbReference>
<dbReference type="EC" id="3.2.1.51" evidence="3"/>
<protein>
    <recommendedName>
        <fullName evidence="3">alpha-L-fucosidase</fullName>
        <ecNumber evidence="3">3.2.1.51</ecNumber>
    </recommendedName>
</protein>
<evidence type="ECO:0000313" key="11">
    <source>
        <dbReference type="Proteomes" id="UP001560573"/>
    </source>
</evidence>
<organism evidence="10 11">
    <name type="scientific">Danxiaibacter flavus</name>
    <dbReference type="NCBI Taxonomy" id="3049108"/>
    <lineage>
        <taxon>Bacteria</taxon>
        <taxon>Pseudomonadati</taxon>
        <taxon>Bacteroidota</taxon>
        <taxon>Chitinophagia</taxon>
        <taxon>Chitinophagales</taxon>
        <taxon>Chitinophagaceae</taxon>
        <taxon>Danxiaibacter</taxon>
    </lineage>
</organism>
<dbReference type="Pfam" id="PF16757">
    <property type="entry name" value="Fucosidase_C"/>
    <property type="match status" value="1"/>
</dbReference>
<feature type="domain" description="Alpha-L-fucosidase C-terminal" evidence="9">
    <location>
        <begin position="407"/>
        <end position="486"/>
    </location>
</feature>
<keyword evidence="4 7" id="KW-0732">Signal</keyword>
<reference evidence="10 11" key="1">
    <citation type="submission" date="2023-07" db="EMBL/GenBank/DDBJ databases">
        <authorList>
            <person name="Lian W.-H."/>
        </authorList>
    </citation>
    <scope>NUCLEOTIDE SEQUENCE [LARGE SCALE GENOMIC DNA]</scope>
    <source>
        <strain evidence="10 11">SYSU DXS3180</strain>
    </source>
</reference>